<name>B9M3G1_GEODF</name>
<dbReference type="Gene3D" id="3.30.450.40">
    <property type="match status" value="1"/>
</dbReference>
<keyword evidence="3" id="KW-0812">Transmembrane</keyword>
<dbReference type="InterPro" id="IPR003018">
    <property type="entry name" value="GAF"/>
</dbReference>
<dbReference type="InterPro" id="IPR052016">
    <property type="entry name" value="Bact_Sigma-Reg"/>
</dbReference>
<comment type="subcellular location">
    <subcellularLocation>
        <location evidence="1">Membrane</location>
        <topology evidence="1">Multi-pass membrane protein</topology>
    </subcellularLocation>
</comment>
<dbReference type="GO" id="GO:0016020">
    <property type="term" value="C:membrane"/>
    <property type="evidence" value="ECO:0007669"/>
    <property type="project" value="UniProtKB-SubCell"/>
</dbReference>
<organism evidence="9 10">
    <name type="scientific">Geotalea daltonii (strain DSM 22248 / JCM 15807 / FRC-32)</name>
    <name type="common">Geobacter daltonii</name>
    <dbReference type="NCBI Taxonomy" id="316067"/>
    <lineage>
        <taxon>Bacteria</taxon>
        <taxon>Pseudomonadati</taxon>
        <taxon>Thermodesulfobacteriota</taxon>
        <taxon>Desulfuromonadia</taxon>
        <taxon>Geobacterales</taxon>
        <taxon>Geobacteraceae</taxon>
        <taxon>Geotalea</taxon>
    </lineage>
</organism>
<dbReference type="Gene3D" id="3.60.40.10">
    <property type="entry name" value="PPM-type phosphatase domain"/>
    <property type="match status" value="1"/>
</dbReference>
<keyword evidence="10" id="KW-1185">Reference proteome</keyword>
<gene>
    <name evidence="9" type="ordered locus">Geob_3039</name>
</gene>
<protein>
    <submittedName>
        <fullName evidence="9">Sodium/solute symporter, GAF and PP2C family protein serine/threonine phosphatase domain protein</fullName>
    </submittedName>
</protein>
<evidence type="ECO:0000313" key="10">
    <source>
        <dbReference type="Proteomes" id="UP000007721"/>
    </source>
</evidence>
<dbReference type="HOGENOM" id="CLU_000445_22_2_7"/>
<dbReference type="AlphaFoldDB" id="B9M3G1"/>
<dbReference type="Proteomes" id="UP000007721">
    <property type="component" value="Chromosome"/>
</dbReference>
<feature type="domain" description="PPM-type phosphatase" evidence="8">
    <location>
        <begin position="861"/>
        <end position="1079"/>
    </location>
</feature>
<dbReference type="GO" id="GO:0016791">
    <property type="term" value="F:phosphatase activity"/>
    <property type="evidence" value="ECO:0007669"/>
    <property type="project" value="TreeGrafter"/>
</dbReference>
<dbReference type="SMART" id="SM00331">
    <property type="entry name" value="PP2C_SIG"/>
    <property type="match status" value="1"/>
</dbReference>
<dbReference type="InterPro" id="IPR001932">
    <property type="entry name" value="PPM-type_phosphatase-like_dom"/>
</dbReference>
<evidence type="ECO:0000256" key="3">
    <source>
        <dbReference type="ARBA" id="ARBA00022692"/>
    </source>
</evidence>
<proteinExistence type="inferred from homology"/>
<dbReference type="GO" id="GO:0022857">
    <property type="term" value="F:transmembrane transporter activity"/>
    <property type="evidence" value="ECO:0007669"/>
    <property type="project" value="InterPro"/>
</dbReference>
<evidence type="ECO:0000256" key="2">
    <source>
        <dbReference type="ARBA" id="ARBA00006434"/>
    </source>
</evidence>
<evidence type="ECO:0000259" key="7">
    <source>
        <dbReference type="SMART" id="SM00065"/>
    </source>
</evidence>
<dbReference type="Pfam" id="PF13185">
    <property type="entry name" value="GAF_2"/>
    <property type="match status" value="1"/>
</dbReference>
<dbReference type="eggNOG" id="COG2208">
    <property type="taxonomic scope" value="Bacteria"/>
</dbReference>
<dbReference type="KEGG" id="geo:Geob_3039"/>
<dbReference type="STRING" id="316067.Geob_3039"/>
<dbReference type="CDD" id="cd10322">
    <property type="entry name" value="SLC5sbd"/>
    <property type="match status" value="1"/>
</dbReference>
<accession>B9M3G1</accession>
<dbReference type="eggNOG" id="COG0591">
    <property type="taxonomic scope" value="Bacteria"/>
</dbReference>
<keyword evidence="4" id="KW-0378">Hydrolase</keyword>
<sequence>MVSAELVWGISILYIALLFLVAYLADKKQREGQSITSNAVVYSLSIAVYATSWTFYGSVGKAATTGLDFILIYLGPSLTAFSWWFLLRKIIRVTKENNTTSLADFVSSRYGKSQWLGALVTIISITGIMPYIALQLKAVSSAFSILTGHPDFHLRFMDSISLPSPHPGFFSALILAAFSVIFGARHLVSSERHEGMVAAIAVESIVKLVAFLTVGIFVTYFLFDGIGDIFQRMYVKDPVLTEQLITLGDEQETSYTTLFTMLYLSMGAIMFLPRQFQIMAIENSSEKHITKAMWLFPFYMFLINIFVMPIAMGGILITGSNLNSDYFVLTIPLQTGNQWIALIAYIGGFSAAAGMVMVESVTISTMLLNHVIMPIVIRLKPRTWFPELLINTKRGGIFLVVFLGYFYQNIVGETYMLVTMGLISFAAAAQFAPAVLGGLYWHRGNKVGAITGMFLGFIVWFYTLLVPSFIRSGWWNSDIMTNGPFGLRFLRPTELFGLTGFDMWSHALFWSLFFNLGTYLILSILTDQDEKEQEQARRFIDVLSPERGKARWETKRLSKPVTILQFVNLMAKFIGEAQAHAAISDYIGNREIDSRGGVSEFELPDLKRFIEKTLAGSLGAAAAGAVVESYLTDVGSKMESVYDIFSTVRTSLDQSREALFVRLRASEIMNRSLDLKIIMKDLLELLQKEFKFDLCIIRLVDEKGILTVTAYIGPEDQQITKNNWVPEIDTHIGEAFLSNRTEFVNDTRYLTKQKSKEIMEREGIKSFAHIPIASEGEPPVGILSVFSKSIIGLFTEPFLQLLGSLAGQLAQAVRIVSEREAKEKERQQKEAALLENARVVRDMEIAKQIQLSLLPASPPDLPGVRFASCCVPAAHVGGDYYDFFVRGKDKVDLIIADVSGHSVGAALIMVETRSVLRAQVPLTTSSSEVLASLNGLLYEDLTRAELFITMFYASYDAGTRLLRYANAGHNPPLIMNPRGSACIELDAEGLILGINRSVSFEEKLFQLHAGDLVLLYTDGIIEAQNDAGELFGVDRLCMILNGMSQESPDRIMEKVLAEVTQFAGSKPLEDDISMIIMKID</sequence>
<dbReference type="RefSeq" id="WP_012648110.1">
    <property type="nucleotide sequence ID" value="NC_011979.1"/>
</dbReference>
<evidence type="ECO:0000259" key="8">
    <source>
        <dbReference type="SMART" id="SM00331"/>
    </source>
</evidence>
<feature type="domain" description="GAF" evidence="7">
    <location>
        <begin position="674"/>
        <end position="823"/>
    </location>
</feature>
<evidence type="ECO:0000256" key="1">
    <source>
        <dbReference type="ARBA" id="ARBA00004141"/>
    </source>
</evidence>
<dbReference type="Gene3D" id="1.20.1730.10">
    <property type="entry name" value="Sodium/glucose cotransporter"/>
    <property type="match status" value="1"/>
</dbReference>
<dbReference type="OrthoDB" id="567977at2"/>
<dbReference type="eggNOG" id="COG2203">
    <property type="taxonomic scope" value="Bacteria"/>
</dbReference>
<evidence type="ECO:0000256" key="5">
    <source>
        <dbReference type="ARBA" id="ARBA00022989"/>
    </source>
</evidence>
<dbReference type="InterPro" id="IPR001734">
    <property type="entry name" value="Na/solute_symporter"/>
</dbReference>
<dbReference type="EMBL" id="CP001390">
    <property type="protein sequence ID" value="ACM21382.1"/>
    <property type="molecule type" value="Genomic_DNA"/>
</dbReference>
<dbReference type="InterPro" id="IPR038377">
    <property type="entry name" value="Na/Glc_symporter_sf"/>
</dbReference>
<keyword evidence="6" id="KW-0472">Membrane</keyword>
<evidence type="ECO:0000256" key="6">
    <source>
        <dbReference type="ARBA" id="ARBA00023136"/>
    </source>
</evidence>
<dbReference type="PANTHER" id="PTHR43156:SF2">
    <property type="entry name" value="STAGE II SPORULATION PROTEIN E"/>
    <property type="match status" value="1"/>
</dbReference>
<dbReference type="InterPro" id="IPR029016">
    <property type="entry name" value="GAF-like_dom_sf"/>
</dbReference>
<dbReference type="PANTHER" id="PTHR43156">
    <property type="entry name" value="STAGE II SPORULATION PROTEIN E-RELATED"/>
    <property type="match status" value="1"/>
</dbReference>
<dbReference type="InterPro" id="IPR036457">
    <property type="entry name" value="PPM-type-like_dom_sf"/>
</dbReference>
<dbReference type="SMART" id="SM00065">
    <property type="entry name" value="GAF"/>
    <property type="match status" value="1"/>
</dbReference>
<dbReference type="PROSITE" id="PS50283">
    <property type="entry name" value="NA_SOLUT_SYMP_3"/>
    <property type="match status" value="1"/>
</dbReference>
<dbReference type="SUPFAM" id="SSF81606">
    <property type="entry name" value="PP2C-like"/>
    <property type="match status" value="1"/>
</dbReference>
<dbReference type="Pfam" id="PF07228">
    <property type="entry name" value="SpoIIE"/>
    <property type="match status" value="1"/>
</dbReference>
<comment type="similarity">
    <text evidence="2">Belongs to the sodium:solute symporter (SSF) (TC 2.A.21) family.</text>
</comment>
<evidence type="ECO:0000256" key="4">
    <source>
        <dbReference type="ARBA" id="ARBA00022801"/>
    </source>
</evidence>
<evidence type="ECO:0000313" key="9">
    <source>
        <dbReference type="EMBL" id="ACM21382.1"/>
    </source>
</evidence>
<reference evidence="9 10" key="1">
    <citation type="submission" date="2009-01" db="EMBL/GenBank/DDBJ databases">
        <title>Complete sequence of Geobacter sp. FRC-32.</title>
        <authorList>
            <consortium name="US DOE Joint Genome Institute"/>
            <person name="Lucas S."/>
            <person name="Copeland A."/>
            <person name="Lapidus A."/>
            <person name="Glavina del Rio T."/>
            <person name="Dalin E."/>
            <person name="Tice H."/>
            <person name="Bruce D."/>
            <person name="Goodwin L."/>
            <person name="Pitluck S."/>
            <person name="Saunders E."/>
            <person name="Brettin T."/>
            <person name="Detter J.C."/>
            <person name="Han C."/>
            <person name="Larimer F."/>
            <person name="Land M."/>
            <person name="Hauser L."/>
            <person name="Kyrpides N."/>
            <person name="Ovchinnikova G."/>
            <person name="Kostka J."/>
            <person name="Richardson P."/>
        </authorList>
    </citation>
    <scope>NUCLEOTIDE SEQUENCE [LARGE SCALE GENOMIC DNA]</scope>
    <source>
        <strain evidence="10">DSM 22248 / JCM 15807 / FRC-32</strain>
    </source>
</reference>
<keyword evidence="5" id="KW-1133">Transmembrane helix</keyword>
<dbReference type="SUPFAM" id="SSF55781">
    <property type="entry name" value="GAF domain-like"/>
    <property type="match status" value="1"/>
</dbReference>